<organism evidence="1 2">
    <name type="scientific">Panagrolaimus davidi</name>
    <dbReference type="NCBI Taxonomy" id="227884"/>
    <lineage>
        <taxon>Eukaryota</taxon>
        <taxon>Metazoa</taxon>
        <taxon>Ecdysozoa</taxon>
        <taxon>Nematoda</taxon>
        <taxon>Chromadorea</taxon>
        <taxon>Rhabditida</taxon>
        <taxon>Tylenchina</taxon>
        <taxon>Panagrolaimomorpha</taxon>
        <taxon>Panagrolaimoidea</taxon>
        <taxon>Panagrolaimidae</taxon>
        <taxon>Panagrolaimus</taxon>
    </lineage>
</organism>
<dbReference type="AlphaFoldDB" id="A0A914QYP7"/>
<evidence type="ECO:0000313" key="1">
    <source>
        <dbReference type="Proteomes" id="UP000887578"/>
    </source>
</evidence>
<dbReference type="Proteomes" id="UP000887578">
    <property type="component" value="Unplaced"/>
</dbReference>
<keyword evidence="1" id="KW-1185">Reference proteome</keyword>
<protein>
    <submittedName>
        <fullName evidence="2">Uncharacterized protein</fullName>
    </submittedName>
</protein>
<reference evidence="2" key="1">
    <citation type="submission" date="2022-11" db="UniProtKB">
        <authorList>
            <consortium name="WormBaseParasite"/>
        </authorList>
    </citation>
    <scope>IDENTIFICATION</scope>
</reference>
<accession>A0A914QYP7</accession>
<name>A0A914QYP7_9BILA</name>
<dbReference type="WBParaSite" id="PDA_v2.g9018.t1">
    <property type="protein sequence ID" value="PDA_v2.g9018.t1"/>
    <property type="gene ID" value="PDA_v2.g9018"/>
</dbReference>
<evidence type="ECO:0000313" key="2">
    <source>
        <dbReference type="WBParaSite" id="PDA_v2.g9018.t1"/>
    </source>
</evidence>
<proteinExistence type="predicted"/>
<sequence length="208" mass="24260">MDLSNSGTTPSDILMRYYSNNTPLRSTYHCQEFPFRDTLIRYITNNPASSKFYQKMIQSCKYFFIKNPIIIVPKLRFDRTKGWYTQGNRASKDRQNGRSVYLNKLTNKIWITNSLDVWGRTPNLPVVTSFMPQIYQCDATYIFISGQMFSFNDLMVTVSKCEILCLQCVVIMNNDEIIPETEEFQFYFKTAVSLEALVKVLTNVKSFT</sequence>